<organism evidence="10">
    <name type="scientific">marine metagenome</name>
    <dbReference type="NCBI Taxonomy" id="408172"/>
    <lineage>
        <taxon>unclassified sequences</taxon>
        <taxon>metagenomes</taxon>
        <taxon>ecological metagenomes</taxon>
    </lineage>
</organism>
<evidence type="ECO:0000256" key="3">
    <source>
        <dbReference type="ARBA" id="ARBA00022485"/>
    </source>
</evidence>
<comment type="similarity">
    <text evidence="2">Belongs to the AOR/FOR family.</text>
</comment>
<dbReference type="PANTHER" id="PTHR30038">
    <property type="entry name" value="ALDEHYDE FERREDOXIN OXIDOREDUCTASE"/>
    <property type="match status" value="1"/>
</dbReference>
<evidence type="ECO:0000313" key="10">
    <source>
        <dbReference type="EMBL" id="SUZ96212.1"/>
    </source>
</evidence>
<dbReference type="InterPro" id="IPR001203">
    <property type="entry name" value="OxRdtase_Ald_Fedxn_C"/>
</dbReference>
<dbReference type="InterPro" id="IPR013983">
    <property type="entry name" value="Ald_Fedxn_OxRdtase_N"/>
</dbReference>
<dbReference type="SMART" id="SM00790">
    <property type="entry name" value="AFOR_N"/>
    <property type="match status" value="1"/>
</dbReference>
<comment type="cofactor">
    <cofactor evidence="8">
        <name>tungstopterin</name>
        <dbReference type="ChEBI" id="CHEBI:30402"/>
    </cofactor>
</comment>
<sequence>MSYGYTGKILHVNLSKGELEIEEPDEQFYRTYMGGSAMGMHYVLKETPVGVDPFSPDNVLALCTGILTGTPISGQSRLTSVAKSPLTGCIGDAQGGGYFPAEMKFSGFDAVIIKGRSPKPVYLWLHHGEAELCDASHLWGLTTGDAEDKLKEELDDKRIEVLQIGPAGENLVRFSALISMSNRANGRTGMGAVMGSKNLKAVVVRGKMKPAIANPEKFKEIQKLAKVNLEPTGMDGFGKYGTPGVTTPQHKAGGLPTYNFNSGNFDKHEEIDGHKLYNEHLRGHEKDDQNRFGRDTCFSCSIKCKRVSQIDEGPFKTEAKYGGPEYETLATFGSYCGISDMDAIIHANALCNMYGMDTISCGATIAWAMECWEEGKLTMEDTGGIELKYGNAEAMVKITEMIAKREGFGEILAEGSKKAAEIIGRGTEEYLITSKGQEAPAHMPQVKRSLSVIYAANPFGADHESSEHDPGYKAYPERMKEIGLTNPQEKLALNKEMMRFAMITQHLSSAVDSISVCAFIFGASFQLYTPEQLVQTINAVMGWNVDMKEILEVGERRLNMLRAFNSREGVGRESDTLPKKMFKRPLKGGRSDGYVLNEEEWEAALEDYYRLCDWDVETGHPSLKKMESLGLGWVVAENNVLSEVIN</sequence>
<evidence type="ECO:0000259" key="9">
    <source>
        <dbReference type="SMART" id="SM00790"/>
    </source>
</evidence>
<dbReference type="GO" id="GO:0009055">
    <property type="term" value="F:electron transfer activity"/>
    <property type="evidence" value="ECO:0007669"/>
    <property type="project" value="InterPro"/>
</dbReference>
<dbReference type="Gene3D" id="3.60.9.10">
    <property type="entry name" value="Aldehyde ferredoxin oxidoreductase, N-terminal domain"/>
    <property type="match status" value="1"/>
</dbReference>
<protein>
    <recommendedName>
        <fullName evidence="9">Aldehyde ferredoxin oxidoreductase N-terminal domain-containing protein</fullName>
    </recommendedName>
</protein>
<keyword evidence="4" id="KW-0479">Metal-binding</keyword>
<keyword evidence="5" id="KW-0560">Oxidoreductase</keyword>
<evidence type="ECO:0000256" key="2">
    <source>
        <dbReference type="ARBA" id="ARBA00011032"/>
    </source>
</evidence>
<evidence type="ECO:0000256" key="4">
    <source>
        <dbReference type="ARBA" id="ARBA00022723"/>
    </source>
</evidence>
<evidence type="ECO:0000256" key="7">
    <source>
        <dbReference type="ARBA" id="ARBA00023014"/>
    </source>
</evidence>
<dbReference type="SUPFAM" id="SSF48310">
    <property type="entry name" value="Aldehyde ferredoxin oxidoreductase, C-terminal domains"/>
    <property type="match status" value="1"/>
</dbReference>
<dbReference type="PANTHER" id="PTHR30038:SF0">
    <property type="entry name" value="TUNGSTEN-CONTAINING ALDEHYDE FERREDOXIN OXIDOREDUCTASE"/>
    <property type="match status" value="1"/>
</dbReference>
<accession>A0A381RWH3</accession>
<dbReference type="EMBL" id="UINC01002394">
    <property type="protein sequence ID" value="SUZ96212.1"/>
    <property type="molecule type" value="Genomic_DNA"/>
</dbReference>
<dbReference type="Pfam" id="PF02730">
    <property type="entry name" value="AFOR_N"/>
    <property type="match status" value="1"/>
</dbReference>
<gene>
    <name evidence="10" type="ORF">METZ01_LOCUS49066</name>
</gene>
<dbReference type="InterPro" id="IPR036503">
    <property type="entry name" value="Ald_Fedxn_OxRdtase_N_sf"/>
</dbReference>
<dbReference type="InterPro" id="IPR051919">
    <property type="entry name" value="W-dependent_AOR"/>
</dbReference>
<evidence type="ECO:0000256" key="1">
    <source>
        <dbReference type="ARBA" id="ARBA00001966"/>
    </source>
</evidence>
<dbReference type="Gene3D" id="1.10.599.10">
    <property type="entry name" value="Aldehyde Ferredoxin Oxidoreductase Protein, subunit A, domain 3"/>
    <property type="match status" value="1"/>
</dbReference>
<evidence type="ECO:0000256" key="6">
    <source>
        <dbReference type="ARBA" id="ARBA00023004"/>
    </source>
</evidence>
<proteinExistence type="inferred from homology"/>
<keyword evidence="6" id="KW-0408">Iron</keyword>
<dbReference type="InterPro" id="IPR013984">
    <property type="entry name" value="Ald_Fedxn_OxRdtase_dom2"/>
</dbReference>
<comment type="cofactor">
    <cofactor evidence="1">
        <name>[4Fe-4S] cluster</name>
        <dbReference type="ChEBI" id="CHEBI:49883"/>
    </cofactor>
</comment>
<dbReference type="GO" id="GO:0051539">
    <property type="term" value="F:4 iron, 4 sulfur cluster binding"/>
    <property type="evidence" value="ECO:0007669"/>
    <property type="project" value="UniProtKB-KW"/>
</dbReference>
<evidence type="ECO:0000256" key="5">
    <source>
        <dbReference type="ARBA" id="ARBA00023002"/>
    </source>
</evidence>
<name>A0A381RWH3_9ZZZZ</name>
<dbReference type="AlphaFoldDB" id="A0A381RWH3"/>
<dbReference type="Gene3D" id="1.10.569.10">
    <property type="entry name" value="Aldehyde Ferredoxin Oxidoreductase Protein, subunit A, domain 2"/>
    <property type="match status" value="1"/>
</dbReference>
<dbReference type="GO" id="GO:0016625">
    <property type="term" value="F:oxidoreductase activity, acting on the aldehyde or oxo group of donors, iron-sulfur protein as acceptor"/>
    <property type="evidence" value="ECO:0007669"/>
    <property type="project" value="InterPro"/>
</dbReference>
<dbReference type="InterPro" id="IPR036021">
    <property type="entry name" value="Tungsten_al_ferr_oxy-like_C"/>
</dbReference>
<evidence type="ECO:0000256" key="8">
    <source>
        <dbReference type="ARBA" id="ARBA00049934"/>
    </source>
</evidence>
<reference evidence="10" key="1">
    <citation type="submission" date="2018-05" db="EMBL/GenBank/DDBJ databases">
        <authorList>
            <person name="Lanie J.A."/>
            <person name="Ng W.-L."/>
            <person name="Kazmierczak K.M."/>
            <person name="Andrzejewski T.M."/>
            <person name="Davidsen T.M."/>
            <person name="Wayne K.J."/>
            <person name="Tettelin H."/>
            <person name="Glass J.I."/>
            <person name="Rusch D."/>
            <person name="Podicherti R."/>
            <person name="Tsui H.-C.T."/>
            <person name="Winkler M.E."/>
        </authorList>
    </citation>
    <scope>NUCLEOTIDE SEQUENCE</scope>
</reference>
<dbReference type="GO" id="GO:0046872">
    <property type="term" value="F:metal ion binding"/>
    <property type="evidence" value="ECO:0007669"/>
    <property type="project" value="UniProtKB-KW"/>
</dbReference>
<keyword evidence="3" id="KW-0004">4Fe-4S</keyword>
<keyword evidence="7" id="KW-0411">Iron-sulfur</keyword>
<feature type="domain" description="Aldehyde ferredoxin oxidoreductase N-terminal" evidence="9">
    <location>
        <begin position="5"/>
        <end position="208"/>
    </location>
</feature>
<dbReference type="SUPFAM" id="SSF56228">
    <property type="entry name" value="Aldehyde ferredoxin oxidoreductase, N-terminal domain"/>
    <property type="match status" value="1"/>
</dbReference>
<dbReference type="Pfam" id="PF01314">
    <property type="entry name" value="AFOR_C"/>
    <property type="match status" value="1"/>
</dbReference>
<dbReference type="InterPro" id="IPR013985">
    <property type="entry name" value="Ald_Fedxn_OxRdtase_dom3"/>
</dbReference>